<feature type="transmembrane region" description="Helical" evidence="7">
    <location>
        <begin position="27"/>
        <end position="48"/>
    </location>
</feature>
<evidence type="ECO:0000313" key="9">
    <source>
        <dbReference type="Ensembl" id="ENSLCAP00010037037.1"/>
    </source>
</evidence>
<reference evidence="9" key="3">
    <citation type="submission" date="2025-09" db="UniProtKB">
        <authorList>
            <consortium name="Ensembl"/>
        </authorList>
    </citation>
    <scope>IDENTIFICATION</scope>
</reference>
<dbReference type="InParanoid" id="A0A4W6EIN7"/>
<keyword evidence="3 7" id="KW-0812">Transmembrane</keyword>
<dbReference type="GO" id="GO:0005886">
    <property type="term" value="C:plasma membrane"/>
    <property type="evidence" value="ECO:0007669"/>
    <property type="project" value="UniProtKB-SubCell"/>
</dbReference>
<evidence type="ECO:0000256" key="7">
    <source>
        <dbReference type="SAM" id="Phobius"/>
    </source>
</evidence>
<evidence type="ECO:0000256" key="6">
    <source>
        <dbReference type="ARBA" id="ARBA00023157"/>
    </source>
</evidence>
<dbReference type="GeneTree" id="ENSGT01150000287726"/>
<keyword evidence="5 7" id="KW-0472">Membrane</keyword>
<sequence length="85" mass="10232">MFSLSELAPLNQHQNRSKLLKPWWEVFMDYLVVLMLMTSVLACTEQLSRDRTFKHRLRHRQPILKKVRERVLCHTSLPMSFHTLL</sequence>
<keyword evidence="2" id="KW-1003">Cell membrane</keyword>
<evidence type="ECO:0000256" key="1">
    <source>
        <dbReference type="ARBA" id="ARBA00004236"/>
    </source>
</evidence>
<keyword evidence="10" id="KW-1185">Reference proteome</keyword>
<feature type="domain" description="LRRC8 pannexin-like TM region" evidence="8">
    <location>
        <begin position="1"/>
        <end position="52"/>
    </location>
</feature>
<evidence type="ECO:0000256" key="4">
    <source>
        <dbReference type="ARBA" id="ARBA00022989"/>
    </source>
</evidence>
<evidence type="ECO:0000256" key="3">
    <source>
        <dbReference type="ARBA" id="ARBA00022692"/>
    </source>
</evidence>
<evidence type="ECO:0000259" key="8">
    <source>
        <dbReference type="Pfam" id="PF12534"/>
    </source>
</evidence>
<dbReference type="STRING" id="8187.ENSLCAP00010037037"/>
<dbReference type="Proteomes" id="UP000314980">
    <property type="component" value="Unassembled WGS sequence"/>
</dbReference>
<comment type="subcellular location">
    <subcellularLocation>
        <location evidence="1">Cell membrane</location>
    </subcellularLocation>
</comment>
<keyword evidence="6" id="KW-1015">Disulfide bond</keyword>
<evidence type="ECO:0000256" key="5">
    <source>
        <dbReference type="ARBA" id="ARBA00023136"/>
    </source>
</evidence>
<protein>
    <recommendedName>
        <fullName evidence="8">LRRC8 pannexin-like TM region domain-containing protein</fullName>
    </recommendedName>
</protein>
<reference evidence="9" key="2">
    <citation type="submission" date="2025-08" db="UniProtKB">
        <authorList>
            <consortium name="Ensembl"/>
        </authorList>
    </citation>
    <scope>IDENTIFICATION</scope>
</reference>
<keyword evidence="4 7" id="KW-1133">Transmembrane helix</keyword>
<dbReference type="InterPro" id="IPR021040">
    <property type="entry name" value="LRRC8_Pannexin-like"/>
</dbReference>
<proteinExistence type="predicted"/>
<evidence type="ECO:0000313" key="10">
    <source>
        <dbReference type="Proteomes" id="UP000314980"/>
    </source>
</evidence>
<name>A0A4W6EIN7_LATCA</name>
<dbReference type="Pfam" id="PF12534">
    <property type="entry name" value="Pannexin_like"/>
    <property type="match status" value="1"/>
</dbReference>
<dbReference type="AlphaFoldDB" id="A0A4W6EIN7"/>
<evidence type="ECO:0000256" key="2">
    <source>
        <dbReference type="ARBA" id="ARBA00022475"/>
    </source>
</evidence>
<reference evidence="10" key="1">
    <citation type="submission" date="2015-09" db="EMBL/GenBank/DDBJ databases">
        <authorList>
            <person name="Sai Rama Sridatta P."/>
        </authorList>
    </citation>
    <scope>NUCLEOTIDE SEQUENCE [LARGE SCALE GENOMIC DNA]</scope>
</reference>
<organism evidence="9 10">
    <name type="scientific">Lates calcarifer</name>
    <name type="common">Barramundi</name>
    <name type="synonym">Holocentrus calcarifer</name>
    <dbReference type="NCBI Taxonomy" id="8187"/>
    <lineage>
        <taxon>Eukaryota</taxon>
        <taxon>Metazoa</taxon>
        <taxon>Chordata</taxon>
        <taxon>Craniata</taxon>
        <taxon>Vertebrata</taxon>
        <taxon>Euteleostomi</taxon>
        <taxon>Actinopterygii</taxon>
        <taxon>Neopterygii</taxon>
        <taxon>Teleostei</taxon>
        <taxon>Neoteleostei</taxon>
        <taxon>Acanthomorphata</taxon>
        <taxon>Carangaria</taxon>
        <taxon>Carangaria incertae sedis</taxon>
        <taxon>Centropomidae</taxon>
        <taxon>Lates</taxon>
    </lineage>
</organism>
<dbReference type="Ensembl" id="ENSLCAT00010037906.1">
    <property type="protein sequence ID" value="ENSLCAP00010037037.1"/>
    <property type="gene ID" value="ENSLCAG00010017334.1"/>
</dbReference>
<accession>A0A4W6EIN7</accession>